<evidence type="ECO:0000259" key="2">
    <source>
        <dbReference type="SMART" id="SM00717"/>
    </source>
</evidence>
<dbReference type="GO" id="GO:0046982">
    <property type="term" value="F:protein heterodimerization activity"/>
    <property type="evidence" value="ECO:0007669"/>
    <property type="project" value="InterPro"/>
</dbReference>
<feature type="compositionally biased region" description="Low complexity" evidence="1">
    <location>
        <begin position="731"/>
        <end position="740"/>
    </location>
</feature>
<dbReference type="Gene3D" id="1.10.20.10">
    <property type="entry name" value="Histone, subunit A"/>
    <property type="match status" value="1"/>
</dbReference>
<dbReference type="InterPro" id="IPR018465">
    <property type="entry name" value="Scm3/HJURP"/>
</dbReference>
<dbReference type="EMBL" id="CAJPDQ010000039">
    <property type="protein sequence ID" value="CAF9931572.1"/>
    <property type="molecule type" value="Genomic_DNA"/>
</dbReference>
<gene>
    <name evidence="3" type="ORF">GOMPHAMPRED_005949</name>
</gene>
<dbReference type="GO" id="GO:0042393">
    <property type="term" value="F:histone binding"/>
    <property type="evidence" value="ECO:0007669"/>
    <property type="project" value="InterPro"/>
</dbReference>
<protein>
    <recommendedName>
        <fullName evidence="2">Myb-like domain-containing protein</fullName>
    </recommendedName>
</protein>
<dbReference type="SMART" id="SM00717">
    <property type="entry name" value="SANT"/>
    <property type="match status" value="1"/>
</dbReference>
<feature type="region of interest" description="Disordered" evidence="1">
    <location>
        <begin position="1"/>
        <end position="22"/>
    </location>
</feature>
<feature type="compositionally biased region" description="Acidic residues" evidence="1">
    <location>
        <begin position="99"/>
        <end position="110"/>
    </location>
</feature>
<name>A0A8H3FV07_9LECA</name>
<accession>A0A8H3FV07</accession>
<proteinExistence type="predicted"/>
<dbReference type="InterPro" id="IPR009072">
    <property type="entry name" value="Histone-fold"/>
</dbReference>
<reference evidence="3" key="1">
    <citation type="submission" date="2021-03" db="EMBL/GenBank/DDBJ databases">
        <authorList>
            <person name="Tagirdzhanova G."/>
        </authorList>
    </citation>
    <scope>NUCLEOTIDE SEQUENCE</scope>
</reference>
<dbReference type="GO" id="GO:0005634">
    <property type="term" value="C:nucleus"/>
    <property type="evidence" value="ECO:0007669"/>
    <property type="project" value="InterPro"/>
</dbReference>
<dbReference type="CDD" id="cd00167">
    <property type="entry name" value="SANT"/>
    <property type="match status" value="1"/>
</dbReference>
<evidence type="ECO:0000313" key="4">
    <source>
        <dbReference type="Proteomes" id="UP000664169"/>
    </source>
</evidence>
<evidence type="ECO:0000313" key="3">
    <source>
        <dbReference type="EMBL" id="CAF9931572.1"/>
    </source>
</evidence>
<dbReference type="InterPro" id="IPR001005">
    <property type="entry name" value="SANT/Myb"/>
</dbReference>
<evidence type="ECO:0000256" key="1">
    <source>
        <dbReference type="SAM" id="MobiDB-lite"/>
    </source>
</evidence>
<dbReference type="PANTHER" id="PTHR15992:SF5">
    <property type="entry name" value="HOLLIDAY JUNCTION RECOGNITION PROTEIN"/>
    <property type="match status" value="1"/>
</dbReference>
<sequence length="1297" mass="144052">MAHPAKRRRLDTPLPQFSDDDGIALFEGDNEALDPEVRDRIAARNRFKSVLEGIFEKYGQDFTGVGDEIDLKTGKLVVDNGHLKRMEDEGDVGGRLGSSEDELDPEDDSDGSLLNDPRLGPQDGQEWDEQPLESLILDSVVKQGSRTTENRKTKLLSQAQDPKWRIPDLPGITFGSESYHKSETQDAAHNRGLTGPNKPKSPARSLWKHARSSKSYERMPLHPSRRQNIWHGSSRDQENGISGFAKTIRPQEVYDSDVSYTQVHDFKTGPPQRLGPKAPAITGAEKRAAQKEDVALLVRTGEWTVSEEQQLIRYRLNTSLSYTALASKFSGKTAAMVKHRWRYLKRKIIELPTTTTTTRTATSFREVGMHRGNQKHSGTQGELHNGLLHPQNGTIKLSSFEKEQRSFNEPLQHSKDQMESVINSQQQCFGHDISSNMPSENGGQSDELYYPLQAFTFTNEATGNHSLLGEQQQLSNDAWNAFPMVDQMQAIDNDENGEDLDQMWRTLAGNFDATWQNHTPEALAPPFLVPYGSIGLKNSFAYDQNNSYALQGVQVTPCGDTINTHQNVPQSDNVLTVEADLLRVGHDGDDSRTASSTFDLMTLASDIGIQANYTPESSRTLAQLPCSLHPGKTGNVITCHACSMQQPSTRQAANHYPVLAGDSEARVTLQSTIRDTQDQSSPIVMRSSGRLMNHPCQISEPINLSPEEPTESLPKPSSLLTRLTALPTRESSPLSSLSSSDPRIARPSDLSSSLSNKDTEIVEFHETTMDSSGPVIEVQPSVIITEEAEQIDPQLLNPHIIMDQAAAPPETPPRQSTASTQLPRTPVMAGKLAKLNMESPHLSPKNAKQIPQHERKTSKQKTMTILDIMKAADDDFQIGRDSLEESNLLLEPMVTRKQTNKHTVEKGAQAMRRTTNIRQPSDPAMCYSKIVKPNLKVSKRGRKLPKPNARQIQTNADSFSGASLQFSKSTAYGVGKSSSSHQRGVAMPKERDSFENTLNYAAFKDNNIVSVEGKDHPRHMREMTPIDTYDYMLADPWPTDPLSTDRVPGIWKAPQSKDEPRSKFKTTEVALQHRPRCLTSSSTSALSEVNDLHLKTCERPQIQKQTKESDITNLERKLEPLLLAQSPVVPKSELCLVSENCQITEQKPYSTTAVKSTEPKSAGMLFSKNNPRLPLPQSPDRLVSDRLIETPRELSPIRKPEDILFEFGRGRPLTRANLLSQDEIPSTSQETVLSFLNSQATQPSRPTPILKPSLLARQSRARSVSSTIACGVNGLRCGRKLCSNCPPRVVSQEEVDF</sequence>
<dbReference type="Pfam" id="PF10384">
    <property type="entry name" value="Scm3"/>
    <property type="match status" value="1"/>
</dbReference>
<feature type="region of interest" description="Disordered" evidence="1">
    <location>
        <begin position="691"/>
        <end position="757"/>
    </location>
</feature>
<keyword evidence="4" id="KW-1185">Reference proteome</keyword>
<dbReference type="SUPFAM" id="SSF46689">
    <property type="entry name" value="Homeodomain-like"/>
    <property type="match status" value="1"/>
</dbReference>
<feature type="region of interest" description="Disordered" evidence="1">
    <location>
        <begin position="841"/>
        <end position="860"/>
    </location>
</feature>
<dbReference type="InterPro" id="IPR009057">
    <property type="entry name" value="Homeodomain-like_sf"/>
</dbReference>
<organism evidence="3 4">
    <name type="scientific">Gomphillus americanus</name>
    <dbReference type="NCBI Taxonomy" id="1940652"/>
    <lineage>
        <taxon>Eukaryota</taxon>
        <taxon>Fungi</taxon>
        <taxon>Dikarya</taxon>
        <taxon>Ascomycota</taxon>
        <taxon>Pezizomycotina</taxon>
        <taxon>Lecanoromycetes</taxon>
        <taxon>OSLEUM clade</taxon>
        <taxon>Ostropomycetidae</taxon>
        <taxon>Ostropales</taxon>
        <taxon>Graphidaceae</taxon>
        <taxon>Gomphilloideae</taxon>
        <taxon>Gomphillus</taxon>
    </lineage>
</organism>
<feature type="domain" description="Myb-like" evidence="2">
    <location>
        <begin position="299"/>
        <end position="347"/>
    </location>
</feature>
<dbReference type="PANTHER" id="PTHR15992">
    <property type="entry name" value="HOLLIDAY JUNCTION RECOGNITION PROTEIN"/>
    <property type="match status" value="1"/>
</dbReference>
<dbReference type="Proteomes" id="UP000664169">
    <property type="component" value="Unassembled WGS sequence"/>
</dbReference>
<dbReference type="OrthoDB" id="2420608at2759"/>
<comment type="caution">
    <text evidence="3">The sequence shown here is derived from an EMBL/GenBank/DDBJ whole genome shotgun (WGS) entry which is preliminary data.</text>
</comment>
<feature type="region of interest" description="Disordered" evidence="1">
    <location>
        <begin position="86"/>
        <end position="238"/>
    </location>
</feature>
<feature type="compositionally biased region" description="Basic and acidic residues" evidence="1">
    <location>
        <begin position="178"/>
        <end position="189"/>
    </location>
</feature>